<feature type="region of interest" description="Disordered" evidence="1">
    <location>
        <begin position="1"/>
        <end position="34"/>
    </location>
</feature>
<dbReference type="Proteomes" id="UP000694415">
    <property type="component" value="Unplaced"/>
</dbReference>
<protein>
    <submittedName>
        <fullName evidence="2">Uncharacterized protein</fullName>
    </submittedName>
</protein>
<feature type="compositionally biased region" description="Polar residues" evidence="1">
    <location>
        <begin position="67"/>
        <end position="76"/>
    </location>
</feature>
<dbReference type="AlphaFoldDB" id="A0A8C6G4Y4"/>
<organism evidence="2 3">
    <name type="scientific">Mus spicilegus</name>
    <name type="common">Mound-building mouse</name>
    <dbReference type="NCBI Taxonomy" id="10103"/>
    <lineage>
        <taxon>Eukaryota</taxon>
        <taxon>Metazoa</taxon>
        <taxon>Chordata</taxon>
        <taxon>Craniata</taxon>
        <taxon>Vertebrata</taxon>
        <taxon>Euteleostomi</taxon>
        <taxon>Mammalia</taxon>
        <taxon>Eutheria</taxon>
        <taxon>Euarchontoglires</taxon>
        <taxon>Glires</taxon>
        <taxon>Rodentia</taxon>
        <taxon>Myomorpha</taxon>
        <taxon>Muroidea</taxon>
        <taxon>Muridae</taxon>
        <taxon>Murinae</taxon>
        <taxon>Mus</taxon>
        <taxon>Mus</taxon>
    </lineage>
</organism>
<dbReference type="Ensembl" id="ENSMSIT00000000444.1">
    <property type="protein sequence ID" value="ENSMSIP00000000330.1"/>
    <property type="gene ID" value="ENSMSIG00000000366.1"/>
</dbReference>
<accession>A0A8C6G4Y4</accession>
<evidence type="ECO:0000313" key="3">
    <source>
        <dbReference type="Proteomes" id="UP000694415"/>
    </source>
</evidence>
<name>A0A8C6G4Y4_MUSSI</name>
<feature type="region of interest" description="Disordered" evidence="1">
    <location>
        <begin position="46"/>
        <end position="105"/>
    </location>
</feature>
<evidence type="ECO:0000313" key="2">
    <source>
        <dbReference type="Ensembl" id="ENSMSIP00000000330.1"/>
    </source>
</evidence>
<proteinExistence type="predicted"/>
<keyword evidence="3" id="KW-1185">Reference proteome</keyword>
<sequence>MVKKGKHGVGALLATTQSSDPVSWPDGLPGHMHRQPPVEERLRAWSVPGHQHRHPRRRRYSTLGPICSQTRVTSGHTAHPRSAGLGEPTPSGPPRCPRVPPGFPTKLARKHTLLARCGRARAGRAPPESIFSPH</sequence>
<evidence type="ECO:0000256" key="1">
    <source>
        <dbReference type="SAM" id="MobiDB-lite"/>
    </source>
</evidence>
<reference evidence="2" key="2">
    <citation type="submission" date="2025-09" db="UniProtKB">
        <authorList>
            <consortium name="Ensembl"/>
        </authorList>
    </citation>
    <scope>IDENTIFICATION</scope>
</reference>
<reference evidence="2" key="1">
    <citation type="submission" date="2025-08" db="UniProtKB">
        <authorList>
            <consortium name="Ensembl"/>
        </authorList>
    </citation>
    <scope>IDENTIFICATION</scope>
</reference>
<feature type="compositionally biased region" description="Basic residues" evidence="1">
    <location>
        <begin position="50"/>
        <end position="60"/>
    </location>
</feature>
<feature type="compositionally biased region" description="Pro residues" evidence="1">
    <location>
        <begin position="90"/>
        <end position="103"/>
    </location>
</feature>